<sequence length="119" mass="13313">MVFEFILFWRSLGFKPPECMGFAAIDILRKLFQTDDSPKSASCEMDQATVSVTKVSLTPHLPVDFRQVTAMHGELECSTMKTKVKVEALLHQKDGRSRTPRLIPSGEGSCNINTRPCQP</sequence>
<evidence type="ECO:0000313" key="3">
    <source>
        <dbReference type="Proteomes" id="UP000827986"/>
    </source>
</evidence>
<feature type="compositionally biased region" description="Polar residues" evidence="1">
    <location>
        <begin position="108"/>
        <end position="119"/>
    </location>
</feature>
<gene>
    <name evidence="2" type="ORF">KIL84_008446</name>
</gene>
<organism evidence="2 3">
    <name type="scientific">Mauremys mutica</name>
    <name type="common">yellowpond turtle</name>
    <dbReference type="NCBI Taxonomy" id="74926"/>
    <lineage>
        <taxon>Eukaryota</taxon>
        <taxon>Metazoa</taxon>
        <taxon>Chordata</taxon>
        <taxon>Craniata</taxon>
        <taxon>Vertebrata</taxon>
        <taxon>Euteleostomi</taxon>
        <taxon>Archelosauria</taxon>
        <taxon>Testudinata</taxon>
        <taxon>Testudines</taxon>
        <taxon>Cryptodira</taxon>
        <taxon>Durocryptodira</taxon>
        <taxon>Testudinoidea</taxon>
        <taxon>Geoemydidae</taxon>
        <taxon>Geoemydinae</taxon>
        <taxon>Mauremys</taxon>
    </lineage>
</organism>
<dbReference type="Proteomes" id="UP000827986">
    <property type="component" value="Unassembled WGS sequence"/>
</dbReference>
<name>A0A9D3X5R9_9SAUR</name>
<keyword evidence="3" id="KW-1185">Reference proteome</keyword>
<evidence type="ECO:0000313" key="2">
    <source>
        <dbReference type="EMBL" id="KAH1174052.1"/>
    </source>
</evidence>
<protein>
    <submittedName>
        <fullName evidence="2">Uncharacterized protein</fullName>
    </submittedName>
</protein>
<evidence type="ECO:0000256" key="1">
    <source>
        <dbReference type="SAM" id="MobiDB-lite"/>
    </source>
</evidence>
<comment type="caution">
    <text evidence="2">The sequence shown here is derived from an EMBL/GenBank/DDBJ whole genome shotgun (WGS) entry which is preliminary data.</text>
</comment>
<reference evidence="2" key="1">
    <citation type="submission" date="2021-09" db="EMBL/GenBank/DDBJ databases">
        <title>The genome of Mauremys mutica provides insights into the evolution of semi-aquatic lifestyle.</title>
        <authorList>
            <person name="Gong S."/>
            <person name="Gao Y."/>
        </authorList>
    </citation>
    <scope>NUCLEOTIDE SEQUENCE</scope>
    <source>
        <strain evidence="2">MM-2020</strain>
        <tissue evidence="2">Muscle</tissue>
    </source>
</reference>
<dbReference type="AlphaFoldDB" id="A0A9D3X5R9"/>
<proteinExistence type="predicted"/>
<dbReference type="EMBL" id="JAHDVG010000481">
    <property type="protein sequence ID" value="KAH1174052.1"/>
    <property type="molecule type" value="Genomic_DNA"/>
</dbReference>
<feature type="region of interest" description="Disordered" evidence="1">
    <location>
        <begin position="95"/>
        <end position="119"/>
    </location>
</feature>
<accession>A0A9D3X5R9</accession>